<sequence length="148" mass="16265">MQLSNMYQEVILDHYKSPRGKGLKEPFGGEAHHVNPTCGDEITVRVQLSKDGKTIEKLSYDSTGCSISQASASIMFEQVDGKKIDEFNQSSDEFLAMMQSKGNFEPNEDLLGDGVSMIGVAQYPARIKCALLSWMAAKDAIIRANGEK</sequence>
<dbReference type="AlphaFoldDB" id="A0A6J6E9B8"/>
<dbReference type="GO" id="GO:0051536">
    <property type="term" value="F:iron-sulfur cluster binding"/>
    <property type="evidence" value="ECO:0007669"/>
    <property type="project" value="InterPro"/>
</dbReference>
<proteinExistence type="predicted"/>
<dbReference type="EMBL" id="CAEZTU010000007">
    <property type="protein sequence ID" value="CAB4571809.1"/>
    <property type="molecule type" value="Genomic_DNA"/>
</dbReference>
<evidence type="ECO:0000313" key="2">
    <source>
        <dbReference type="EMBL" id="CAB4571809.1"/>
    </source>
</evidence>
<gene>
    <name evidence="2" type="ORF">UFOPK1740_00293</name>
</gene>
<dbReference type="GO" id="GO:0016226">
    <property type="term" value="P:iron-sulfur cluster assembly"/>
    <property type="evidence" value="ECO:0007669"/>
    <property type="project" value="InterPro"/>
</dbReference>
<dbReference type="CDD" id="cd06664">
    <property type="entry name" value="IscU_like"/>
    <property type="match status" value="1"/>
</dbReference>
<dbReference type="InterPro" id="IPR002871">
    <property type="entry name" value="NIF_FeS_clus_asmbl_NifU_N"/>
</dbReference>
<name>A0A6J6E9B8_9ZZZZ</name>
<feature type="domain" description="NIF system FeS cluster assembly NifU N-terminal" evidence="1">
    <location>
        <begin position="6"/>
        <end position="129"/>
    </location>
</feature>
<accession>A0A6J6E9B8</accession>
<dbReference type="PANTHER" id="PTHR10093">
    <property type="entry name" value="IRON-SULFUR CLUSTER ASSEMBLY ENZYME NIFU HOMOLOG"/>
    <property type="match status" value="1"/>
</dbReference>
<evidence type="ECO:0000259" key="1">
    <source>
        <dbReference type="Pfam" id="PF01592"/>
    </source>
</evidence>
<protein>
    <submittedName>
        <fullName evidence="2">Unannotated protein</fullName>
    </submittedName>
</protein>
<organism evidence="2">
    <name type="scientific">freshwater metagenome</name>
    <dbReference type="NCBI Taxonomy" id="449393"/>
    <lineage>
        <taxon>unclassified sequences</taxon>
        <taxon>metagenomes</taxon>
        <taxon>ecological metagenomes</taxon>
    </lineage>
</organism>
<dbReference type="Gene3D" id="3.90.1010.10">
    <property type="match status" value="1"/>
</dbReference>
<dbReference type="NCBIfam" id="TIGR01994">
    <property type="entry name" value="SUF_scaf_2"/>
    <property type="match status" value="1"/>
</dbReference>
<dbReference type="GO" id="GO:0005506">
    <property type="term" value="F:iron ion binding"/>
    <property type="evidence" value="ECO:0007669"/>
    <property type="project" value="InterPro"/>
</dbReference>
<dbReference type="SUPFAM" id="SSF82649">
    <property type="entry name" value="SufE/NifU"/>
    <property type="match status" value="1"/>
</dbReference>
<reference evidence="2" key="1">
    <citation type="submission" date="2020-05" db="EMBL/GenBank/DDBJ databases">
        <authorList>
            <person name="Chiriac C."/>
            <person name="Salcher M."/>
            <person name="Ghai R."/>
            <person name="Kavagutti S V."/>
        </authorList>
    </citation>
    <scope>NUCLEOTIDE SEQUENCE</scope>
</reference>
<dbReference type="Pfam" id="PF01592">
    <property type="entry name" value="NifU_N"/>
    <property type="match status" value="1"/>
</dbReference>